<evidence type="ECO:0000313" key="3">
    <source>
        <dbReference type="Proteomes" id="UP001590950"/>
    </source>
</evidence>
<dbReference type="Gene3D" id="3.30.559.30">
    <property type="entry name" value="Nonribosomal peptide synthetase, condensation domain"/>
    <property type="match status" value="1"/>
</dbReference>
<feature type="region of interest" description="Disordered" evidence="1">
    <location>
        <begin position="33"/>
        <end position="52"/>
    </location>
</feature>
<gene>
    <name evidence="2" type="ORF">N7G274_008310</name>
</gene>
<accession>A0ABR4A1N3</accession>
<sequence>MAHFRSRKFQYRKYHTCPGVMSRKGTYQETLQNDNRVRPKKPSDLHRPSMTHPKMEDMAYQPVTGEICISSMTSSTSSVRSLTEISSVSSLSSLDLLAPCNDQQGFPLSLFPCLDSRPGSNSSWQSTDVPFKDVDSLQSYCTKNEVSTLAVFQTAWAFVLRCYLNNSSVCFICSSPKSKDGPDNTLISPPDLGVCQVDFEVGIPVFDILKRVSIQCCRLPSRSLKSHPFMGEPSIGLETFPMDTSLVYREENQQHWSGVVRPTIKNEASASLINVCPTVLAHPLIARLLD</sequence>
<organism evidence="2 3">
    <name type="scientific">Stereocaulon virgatum</name>
    <dbReference type="NCBI Taxonomy" id="373712"/>
    <lineage>
        <taxon>Eukaryota</taxon>
        <taxon>Fungi</taxon>
        <taxon>Dikarya</taxon>
        <taxon>Ascomycota</taxon>
        <taxon>Pezizomycotina</taxon>
        <taxon>Lecanoromycetes</taxon>
        <taxon>OSLEUM clade</taxon>
        <taxon>Lecanoromycetidae</taxon>
        <taxon>Lecanorales</taxon>
        <taxon>Lecanorineae</taxon>
        <taxon>Stereocaulaceae</taxon>
        <taxon>Stereocaulon</taxon>
    </lineage>
</organism>
<feature type="compositionally biased region" description="Basic and acidic residues" evidence="1">
    <location>
        <begin position="35"/>
        <end position="52"/>
    </location>
</feature>
<comment type="caution">
    <text evidence="2">The sequence shown here is derived from an EMBL/GenBank/DDBJ whole genome shotgun (WGS) entry which is preliminary data.</text>
</comment>
<dbReference type="Proteomes" id="UP001590950">
    <property type="component" value="Unassembled WGS sequence"/>
</dbReference>
<evidence type="ECO:0000313" key="2">
    <source>
        <dbReference type="EMBL" id="KAL2038970.1"/>
    </source>
</evidence>
<proteinExistence type="predicted"/>
<keyword evidence="3" id="KW-1185">Reference proteome</keyword>
<dbReference type="SUPFAM" id="SSF52777">
    <property type="entry name" value="CoA-dependent acyltransferases"/>
    <property type="match status" value="1"/>
</dbReference>
<protein>
    <submittedName>
        <fullName evidence="2">Uncharacterized protein</fullName>
    </submittedName>
</protein>
<reference evidence="2 3" key="1">
    <citation type="submission" date="2024-09" db="EMBL/GenBank/DDBJ databases">
        <title>Rethinking Asexuality: The Enigmatic Case of Functional Sexual Genes in Lepraria (Stereocaulaceae).</title>
        <authorList>
            <person name="Doellman M."/>
            <person name="Sun Y."/>
            <person name="Barcenas-Pena A."/>
            <person name="Lumbsch H.T."/>
            <person name="Grewe F."/>
        </authorList>
    </citation>
    <scope>NUCLEOTIDE SEQUENCE [LARGE SCALE GENOMIC DNA]</scope>
    <source>
        <strain evidence="2 3">Mercado 3170</strain>
    </source>
</reference>
<name>A0ABR4A1N3_9LECA</name>
<dbReference type="EMBL" id="JBEFKJ010000028">
    <property type="protein sequence ID" value="KAL2038970.1"/>
    <property type="molecule type" value="Genomic_DNA"/>
</dbReference>
<evidence type="ECO:0000256" key="1">
    <source>
        <dbReference type="SAM" id="MobiDB-lite"/>
    </source>
</evidence>